<dbReference type="AlphaFoldDB" id="A0A1I0SAV5"/>
<dbReference type="EMBL" id="FOJG01000002">
    <property type="protein sequence ID" value="SEW53683.1"/>
    <property type="molecule type" value="Genomic_DNA"/>
</dbReference>
<accession>A0A1I0SAV5</accession>
<dbReference type="STRING" id="29529.SAMN04488122_5628"/>
<dbReference type="Gene3D" id="1.25.40.10">
    <property type="entry name" value="Tetratricopeptide repeat domain"/>
    <property type="match status" value="1"/>
</dbReference>
<dbReference type="InterPro" id="IPR011990">
    <property type="entry name" value="TPR-like_helical_dom_sf"/>
</dbReference>
<dbReference type="Proteomes" id="UP000199310">
    <property type="component" value="Unassembled WGS sequence"/>
</dbReference>
<name>A0A1I0SAV5_9BACT</name>
<evidence type="ECO:0000313" key="2">
    <source>
        <dbReference type="Proteomes" id="UP000199310"/>
    </source>
</evidence>
<reference evidence="2" key="1">
    <citation type="submission" date="2016-10" db="EMBL/GenBank/DDBJ databases">
        <authorList>
            <person name="Varghese N."/>
            <person name="Submissions S."/>
        </authorList>
    </citation>
    <scope>NUCLEOTIDE SEQUENCE [LARGE SCALE GENOMIC DNA]</scope>
    <source>
        <strain evidence="2">DSM 3695</strain>
    </source>
</reference>
<evidence type="ECO:0000313" key="1">
    <source>
        <dbReference type="EMBL" id="SEW53683.1"/>
    </source>
</evidence>
<organism evidence="1 2">
    <name type="scientific">Chitinophaga arvensicola</name>
    <dbReference type="NCBI Taxonomy" id="29529"/>
    <lineage>
        <taxon>Bacteria</taxon>
        <taxon>Pseudomonadati</taxon>
        <taxon>Bacteroidota</taxon>
        <taxon>Chitinophagia</taxon>
        <taxon>Chitinophagales</taxon>
        <taxon>Chitinophagaceae</taxon>
        <taxon>Chitinophaga</taxon>
    </lineage>
</organism>
<gene>
    <name evidence="1" type="ORF">SAMN04488122_5628</name>
</gene>
<keyword evidence="2" id="KW-1185">Reference proteome</keyword>
<proteinExistence type="predicted"/>
<protein>
    <submittedName>
        <fullName evidence="1">Uncharacterized protein</fullName>
    </submittedName>
</protein>
<sequence>MLFPLLLCVMITVYGQEKDGWQTDLRQQIMVLETAAPAQWPPRIDTLMALANAHPEEWLLQYYAGWAATQLSFKSDKTAAEALCKKAEPFVKKALEMQPGNTETLTLMGYWLSARINAAPSRGASLGGESRSYAEKAIAADSTNPRAWLIKALNIYYTPAIFGGGKKRAKSTVDIVAEKFAAFKPDNALAPRWGQQIFDALLASYR</sequence>